<reference evidence="1 2" key="1">
    <citation type="submission" date="2015-01" db="EMBL/GenBank/DDBJ databases">
        <title>Evolution of Trichinella species and genotypes.</title>
        <authorList>
            <person name="Korhonen P.K."/>
            <person name="Edoardo P."/>
            <person name="Giuseppe L.R."/>
            <person name="Gasser R.B."/>
        </authorList>
    </citation>
    <scope>NUCLEOTIDE SEQUENCE [LARGE SCALE GENOMIC DNA]</scope>
    <source>
        <strain evidence="1">ISS120</strain>
    </source>
</reference>
<gene>
    <name evidence="1" type="ORF">T03_15474</name>
</gene>
<dbReference type="Proteomes" id="UP000054653">
    <property type="component" value="Unassembled WGS sequence"/>
</dbReference>
<sequence>MTHEVVALSHRENPADKLSRGCAFDNLREDKLWWNGPAWLKEPAEQWLRLTIALSLEETHLASPERKRVVTLCASLQEPSRLAIVDPF</sequence>
<protein>
    <submittedName>
        <fullName evidence="1">Uncharacterized protein</fullName>
    </submittedName>
</protein>
<comment type="caution">
    <text evidence="1">The sequence shown here is derived from an EMBL/GenBank/DDBJ whole genome shotgun (WGS) entry which is preliminary data.</text>
</comment>
<organism evidence="1 2">
    <name type="scientific">Trichinella britovi</name>
    <name type="common">Parasitic roundworm</name>
    <dbReference type="NCBI Taxonomy" id="45882"/>
    <lineage>
        <taxon>Eukaryota</taxon>
        <taxon>Metazoa</taxon>
        <taxon>Ecdysozoa</taxon>
        <taxon>Nematoda</taxon>
        <taxon>Enoplea</taxon>
        <taxon>Dorylaimia</taxon>
        <taxon>Trichinellida</taxon>
        <taxon>Trichinellidae</taxon>
        <taxon>Trichinella</taxon>
    </lineage>
</organism>
<name>A0A0V1CQW5_TRIBR</name>
<dbReference type="EMBL" id="JYDI01000122">
    <property type="protein sequence ID" value="KRY51591.1"/>
    <property type="molecule type" value="Genomic_DNA"/>
</dbReference>
<evidence type="ECO:0000313" key="2">
    <source>
        <dbReference type="Proteomes" id="UP000054653"/>
    </source>
</evidence>
<accession>A0A0V1CQW5</accession>
<evidence type="ECO:0000313" key="1">
    <source>
        <dbReference type="EMBL" id="KRY51591.1"/>
    </source>
</evidence>
<proteinExistence type="predicted"/>
<dbReference type="AlphaFoldDB" id="A0A0V1CQW5"/>
<keyword evidence="2" id="KW-1185">Reference proteome</keyword>